<protein>
    <submittedName>
        <fullName evidence="1">Uncharacterized protein</fullName>
    </submittedName>
</protein>
<dbReference type="EMBL" id="LR797152">
    <property type="protein sequence ID" value="CAB4189844.1"/>
    <property type="molecule type" value="Genomic_DNA"/>
</dbReference>
<evidence type="ECO:0000313" key="2">
    <source>
        <dbReference type="EMBL" id="CAB4180617.1"/>
    </source>
</evidence>
<name>A0A6J5MAD9_9CAUD</name>
<evidence type="ECO:0000313" key="3">
    <source>
        <dbReference type="EMBL" id="CAB4189844.1"/>
    </source>
</evidence>
<dbReference type="EMBL" id="LR796439">
    <property type="protein sequence ID" value="CAB4143995.1"/>
    <property type="molecule type" value="Genomic_DNA"/>
</dbReference>
<sequence>MSIQLPTVHLNGTSKAELLETLGEASEALDAAYRAVKQTGPNGRDYYTQGPDAMTRAVTEHDSRLRRIDDLKAEIEALVEGIEDGGARHDRATVPTPARRSDDPGKVYWTARIGVDRLWVIDGYCLESHGLTRVLSDDASFSRSGEIVAEIEAGPDRAECLEIAAEACEGDL</sequence>
<dbReference type="EMBL" id="LR796996">
    <property type="protein sequence ID" value="CAB4180617.1"/>
    <property type="molecule type" value="Genomic_DNA"/>
</dbReference>
<gene>
    <name evidence="2" type="ORF">UFOVP1045_62</name>
    <name evidence="3" type="ORF">UFOVP1194_16</name>
    <name evidence="4" type="ORF">UFOVP1641_12</name>
    <name evidence="1" type="ORF">UFOVP466_15</name>
</gene>
<reference evidence="1" key="1">
    <citation type="submission" date="2020-04" db="EMBL/GenBank/DDBJ databases">
        <authorList>
            <person name="Chiriac C."/>
            <person name="Salcher M."/>
            <person name="Ghai R."/>
            <person name="Kavagutti S V."/>
        </authorList>
    </citation>
    <scope>NUCLEOTIDE SEQUENCE</scope>
</reference>
<proteinExistence type="predicted"/>
<accession>A0A6J5MAD9</accession>
<evidence type="ECO:0000313" key="1">
    <source>
        <dbReference type="EMBL" id="CAB4143995.1"/>
    </source>
</evidence>
<dbReference type="EMBL" id="LR797505">
    <property type="protein sequence ID" value="CAB4221775.1"/>
    <property type="molecule type" value="Genomic_DNA"/>
</dbReference>
<organism evidence="1">
    <name type="scientific">uncultured Caudovirales phage</name>
    <dbReference type="NCBI Taxonomy" id="2100421"/>
    <lineage>
        <taxon>Viruses</taxon>
        <taxon>Duplodnaviria</taxon>
        <taxon>Heunggongvirae</taxon>
        <taxon>Uroviricota</taxon>
        <taxon>Caudoviricetes</taxon>
        <taxon>Peduoviridae</taxon>
        <taxon>Maltschvirus</taxon>
        <taxon>Maltschvirus maltsch</taxon>
    </lineage>
</organism>
<evidence type="ECO:0000313" key="4">
    <source>
        <dbReference type="EMBL" id="CAB4221775.1"/>
    </source>
</evidence>